<evidence type="ECO:0000313" key="2">
    <source>
        <dbReference type="Proteomes" id="UP001595764"/>
    </source>
</evidence>
<dbReference type="Proteomes" id="UP001595764">
    <property type="component" value="Unassembled WGS sequence"/>
</dbReference>
<reference evidence="2" key="1">
    <citation type="journal article" date="2019" name="Int. J. Syst. Evol. Microbiol.">
        <title>The Global Catalogue of Microorganisms (GCM) 10K type strain sequencing project: providing services to taxonomists for standard genome sequencing and annotation.</title>
        <authorList>
            <consortium name="The Broad Institute Genomics Platform"/>
            <consortium name="The Broad Institute Genome Sequencing Center for Infectious Disease"/>
            <person name="Wu L."/>
            <person name="Ma J."/>
        </authorList>
    </citation>
    <scope>NUCLEOTIDE SEQUENCE [LARGE SCALE GENOMIC DNA]</scope>
    <source>
        <strain evidence="2">CGMCC 4.7682</strain>
    </source>
</reference>
<proteinExistence type="predicted"/>
<dbReference type="Pfam" id="PF19457">
    <property type="entry name" value="DUF5994"/>
    <property type="match status" value="1"/>
</dbReference>
<organism evidence="1 2">
    <name type="scientific">Amycolatopsis halotolerans</name>
    <dbReference type="NCBI Taxonomy" id="330083"/>
    <lineage>
        <taxon>Bacteria</taxon>
        <taxon>Bacillati</taxon>
        <taxon>Actinomycetota</taxon>
        <taxon>Actinomycetes</taxon>
        <taxon>Pseudonocardiales</taxon>
        <taxon>Pseudonocardiaceae</taxon>
        <taxon>Amycolatopsis</taxon>
    </lineage>
</organism>
<protein>
    <submittedName>
        <fullName evidence="1">DUF5994 family protein</fullName>
    </submittedName>
</protein>
<sequence>MKPAPQDRTAGPVIESLVLGNRLRLKEPNATKGCFDGAWWPRSREPVAEFSALVAALADRSGRVDRIGFNPAAWDLAPLRLAHGPNLVRLAGFFGLQEHTVVVIGPRIRHVTLLVIPPDAPPDAAERALSAASAGDSTGAALEILRDTGVLSRQPA</sequence>
<dbReference type="RefSeq" id="WP_377870603.1">
    <property type="nucleotide sequence ID" value="NZ_JBHMAY010000022.1"/>
</dbReference>
<name>A0ABV7Q9N6_9PSEU</name>
<comment type="caution">
    <text evidence="1">The sequence shown here is derived from an EMBL/GenBank/DDBJ whole genome shotgun (WGS) entry which is preliminary data.</text>
</comment>
<dbReference type="InterPro" id="IPR046036">
    <property type="entry name" value="DUF5994"/>
</dbReference>
<accession>A0ABV7Q9N6</accession>
<keyword evidence="2" id="KW-1185">Reference proteome</keyword>
<dbReference type="EMBL" id="JBHRWI010000007">
    <property type="protein sequence ID" value="MFC3509988.1"/>
    <property type="molecule type" value="Genomic_DNA"/>
</dbReference>
<evidence type="ECO:0000313" key="1">
    <source>
        <dbReference type="EMBL" id="MFC3509988.1"/>
    </source>
</evidence>
<gene>
    <name evidence="1" type="ORF">ACFORO_07410</name>
</gene>